<sequence length="93" mass="9878">MSKFLATGAVMAFLFAAVPAHAETTTATLTVDKMSCVTCPLTVRKAMERVAGVIKVDVDYDSKTATVTFDDEQTSIDEIANASTEIGYPATPK</sequence>
<protein>
    <recommendedName>
        <fullName evidence="2">HMA domain-containing protein</fullName>
    </recommendedName>
</protein>
<dbReference type="InterPro" id="IPR001802">
    <property type="entry name" value="MerP/CopZ"/>
</dbReference>
<accession>A0A193LC80</accession>
<evidence type="ECO:0000313" key="3">
    <source>
        <dbReference type="EMBL" id="ANO50004.1"/>
    </source>
</evidence>
<dbReference type="GO" id="GO:0046872">
    <property type="term" value="F:metal ion binding"/>
    <property type="evidence" value="ECO:0007669"/>
    <property type="project" value="InterPro"/>
</dbReference>
<dbReference type="KEGG" id="woc:BA177_01105"/>
<dbReference type="PROSITE" id="PS50846">
    <property type="entry name" value="HMA_2"/>
    <property type="match status" value="1"/>
</dbReference>
<keyword evidence="4" id="KW-1185">Reference proteome</keyword>
<dbReference type="STRING" id="1548547.BA177_01105"/>
<dbReference type="RefSeq" id="WP_068611983.1">
    <property type="nucleotide sequence ID" value="NZ_CP016268.1"/>
</dbReference>
<evidence type="ECO:0000256" key="1">
    <source>
        <dbReference type="SAM" id="SignalP"/>
    </source>
</evidence>
<evidence type="ECO:0000313" key="4">
    <source>
        <dbReference type="Proteomes" id="UP000092695"/>
    </source>
</evidence>
<name>A0A193LC80_9GAMM</name>
<dbReference type="SUPFAM" id="SSF55008">
    <property type="entry name" value="HMA, heavy metal-associated domain"/>
    <property type="match status" value="1"/>
</dbReference>
<dbReference type="PRINTS" id="PR00946">
    <property type="entry name" value="HGSCAVENGER"/>
</dbReference>
<proteinExistence type="predicted"/>
<dbReference type="Gene3D" id="3.30.70.100">
    <property type="match status" value="1"/>
</dbReference>
<feature type="domain" description="HMA" evidence="2">
    <location>
        <begin position="25"/>
        <end position="91"/>
    </location>
</feature>
<dbReference type="EMBL" id="CP016268">
    <property type="protein sequence ID" value="ANO50004.1"/>
    <property type="molecule type" value="Genomic_DNA"/>
</dbReference>
<dbReference type="CDD" id="cd00371">
    <property type="entry name" value="HMA"/>
    <property type="match status" value="1"/>
</dbReference>
<dbReference type="Pfam" id="PF00403">
    <property type="entry name" value="HMA"/>
    <property type="match status" value="1"/>
</dbReference>
<dbReference type="InterPro" id="IPR006121">
    <property type="entry name" value="HMA_dom"/>
</dbReference>
<evidence type="ECO:0000259" key="2">
    <source>
        <dbReference type="PROSITE" id="PS50846"/>
    </source>
</evidence>
<feature type="signal peptide" evidence="1">
    <location>
        <begin position="1"/>
        <end position="22"/>
    </location>
</feature>
<dbReference type="Proteomes" id="UP000092695">
    <property type="component" value="Chromosome"/>
</dbReference>
<gene>
    <name evidence="3" type="ORF">BA177_01105</name>
</gene>
<dbReference type="InterPro" id="IPR036163">
    <property type="entry name" value="HMA_dom_sf"/>
</dbReference>
<feature type="chain" id="PRO_5008260018" description="HMA domain-containing protein" evidence="1">
    <location>
        <begin position="23"/>
        <end position="93"/>
    </location>
</feature>
<reference evidence="3 4" key="1">
    <citation type="submission" date="2016-06" db="EMBL/GenBank/DDBJ databases">
        <title>Complete genome sequence of a deep-branching marine Gamma Proteobacterium Woeseia oceani type strain XK5.</title>
        <authorList>
            <person name="Mu D."/>
            <person name="Du Z."/>
        </authorList>
    </citation>
    <scope>NUCLEOTIDE SEQUENCE [LARGE SCALE GENOMIC DNA]</scope>
    <source>
        <strain evidence="3 4">XK5</strain>
    </source>
</reference>
<organism evidence="3 4">
    <name type="scientific">Woeseia oceani</name>
    <dbReference type="NCBI Taxonomy" id="1548547"/>
    <lineage>
        <taxon>Bacteria</taxon>
        <taxon>Pseudomonadati</taxon>
        <taxon>Pseudomonadota</taxon>
        <taxon>Gammaproteobacteria</taxon>
        <taxon>Woeseiales</taxon>
        <taxon>Woeseiaceae</taxon>
        <taxon>Woeseia</taxon>
    </lineage>
</organism>
<keyword evidence="1" id="KW-0732">Signal</keyword>
<dbReference type="AlphaFoldDB" id="A0A193LC80"/>